<comment type="function">
    <text evidence="7">Catalyzes the adenylation by ATP of the carboxyl group of the C-terminal glycine of sulfur carrier protein MoaD.</text>
</comment>
<accession>A0A4Z0F783</accession>
<dbReference type="InterPro" id="IPR035985">
    <property type="entry name" value="Ubiquitin-activating_enz"/>
</dbReference>
<evidence type="ECO:0000256" key="5">
    <source>
        <dbReference type="ARBA" id="ARBA00022840"/>
    </source>
</evidence>
<sequence>MTLHRDALIRYSRQLRLPELGLAGQERLAASRVLVVGAGGLGSGCAPYLAASGVGELIIADADTVELSNLHRQLLHTTADVGQLKVHSARARLEQVNPEVRITPLATRLDADTLTDALAGCDAVVDGSDNFATRFAVNAASRALGIPLVSAAAIRFEGQLAVFDPRDPASPCYRCLYRDSAEQAETCAQNGVLPPIVGALGSLQALETLKVLTGIGRPLVGRLLIFDGLAHEWRTLRLKRDPGCPVCA</sequence>
<comment type="pathway">
    <text evidence="1">Cofactor biosynthesis; molybdopterin biosynthesis.</text>
</comment>
<proteinExistence type="inferred from homology"/>
<dbReference type="GO" id="GO:0005829">
    <property type="term" value="C:cytosol"/>
    <property type="evidence" value="ECO:0007669"/>
    <property type="project" value="TreeGrafter"/>
</dbReference>
<dbReference type="InterPro" id="IPR000594">
    <property type="entry name" value="ThiF_NAD_FAD-bd"/>
</dbReference>
<dbReference type="NCBIfam" id="NF004281">
    <property type="entry name" value="PRK05690.1"/>
    <property type="match status" value="1"/>
</dbReference>
<dbReference type="OrthoDB" id="9804286at2"/>
<dbReference type="GO" id="GO:0061605">
    <property type="term" value="F:molybdopterin-synthase adenylyltransferase activity"/>
    <property type="evidence" value="ECO:0007669"/>
    <property type="project" value="UniProtKB-EC"/>
</dbReference>
<dbReference type="CDD" id="cd00757">
    <property type="entry name" value="ThiF_MoeB_HesA_family"/>
    <property type="match status" value="1"/>
</dbReference>
<reference evidence="15 16" key="1">
    <citation type="journal article" date="2019" name="ISME J.">
        <title>Candidatus Macondimonas diazotrophica, a novel gammaproteobacterial genus dominating crude-oil-contaminated coastal sediments.</title>
        <authorList>
            <person name="Karthikeyan S."/>
            <person name="Konstantinidis K."/>
        </authorList>
    </citation>
    <scope>NUCLEOTIDE SEQUENCE [LARGE SCALE GENOMIC DNA]</scope>
    <source>
        <strain evidence="15 16">KTK01</strain>
    </source>
</reference>
<keyword evidence="4" id="KW-0547">Nucleotide-binding</keyword>
<evidence type="ECO:0000313" key="16">
    <source>
        <dbReference type="Proteomes" id="UP000297890"/>
    </source>
</evidence>
<evidence type="ECO:0000256" key="8">
    <source>
        <dbReference type="ARBA" id="ARBA00063809"/>
    </source>
</evidence>
<evidence type="ECO:0000256" key="9">
    <source>
        <dbReference type="ARBA" id="ARBA00066884"/>
    </source>
</evidence>
<comment type="subunit">
    <text evidence="8">Homodimer. Forms a stable heterotetrameric complex of 2 MoeB and 2 MoaD during adenylation of MoaD.</text>
</comment>
<feature type="domain" description="THIF-type NAD/FAD binding fold" evidence="14">
    <location>
        <begin position="11"/>
        <end position="246"/>
    </location>
</feature>
<keyword evidence="15" id="KW-0548">Nucleotidyltransferase</keyword>
<evidence type="ECO:0000256" key="12">
    <source>
        <dbReference type="ARBA" id="ARBA00075328"/>
    </source>
</evidence>
<dbReference type="GO" id="GO:0005524">
    <property type="term" value="F:ATP binding"/>
    <property type="evidence" value="ECO:0007669"/>
    <property type="project" value="UniProtKB-KW"/>
</dbReference>
<dbReference type="EMBL" id="SRIO01000020">
    <property type="protein sequence ID" value="TFZ81555.1"/>
    <property type="molecule type" value="Genomic_DNA"/>
</dbReference>
<dbReference type="GO" id="GO:0004792">
    <property type="term" value="F:thiosulfate-cyanide sulfurtransferase activity"/>
    <property type="evidence" value="ECO:0007669"/>
    <property type="project" value="TreeGrafter"/>
</dbReference>
<evidence type="ECO:0000313" key="15">
    <source>
        <dbReference type="EMBL" id="TFZ81555.1"/>
    </source>
</evidence>
<keyword evidence="5" id="KW-0067">ATP-binding</keyword>
<comment type="caution">
    <text evidence="15">The sequence shown here is derived from an EMBL/GenBank/DDBJ whole genome shotgun (WGS) entry which is preliminary data.</text>
</comment>
<dbReference type="InterPro" id="IPR045886">
    <property type="entry name" value="ThiF/MoeB/HesA"/>
</dbReference>
<organism evidence="15 16">
    <name type="scientific">Candidatus Macondimonas diazotrophica</name>
    <dbReference type="NCBI Taxonomy" id="2305248"/>
    <lineage>
        <taxon>Bacteria</taxon>
        <taxon>Pseudomonadati</taxon>
        <taxon>Pseudomonadota</taxon>
        <taxon>Gammaproteobacteria</taxon>
        <taxon>Chromatiales</taxon>
        <taxon>Ectothiorhodospiraceae</taxon>
        <taxon>Candidatus Macondimonas</taxon>
    </lineage>
</organism>
<protein>
    <recommendedName>
        <fullName evidence="10">Molybdopterin-synthase adenylyltransferase</fullName>
        <ecNumber evidence="9">2.7.7.80</ecNumber>
    </recommendedName>
    <alternativeName>
        <fullName evidence="13">MoaD protein adenylase</fullName>
    </alternativeName>
    <alternativeName>
        <fullName evidence="11">Molybdopterin-converting factor subunit 1 adenylase</fullName>
    </alternativeName>
    <alternativeName>
        <fullName evidence="12">Sulfur carrier protein MoaD adenylyltransferase</fullName>
    </alternativeName>
</protein>
<dbReference type="PANTHER" id="PTHR10953">
    <property type="entry name" value="UBIQUITIN-ACTIVATING ENZYME E1"/>
    <property type="match status" value="1"/>
</dbReference>
<dbReference type="GO" id="GO:0008641">
    <property type="term" value="F:ubiquitin-like modifier activating enzyme activity"/>
    <property type="evidence" value="ECO:0007669"/>
    <property type="project" value="InterPro"/>
</dbReference>
<keyword evidence="16" id="KW-1185">Reference proteome</keyword>
<evidence type="ECO:0000259" key="14">
    <source>
        <dbReference type="Pfam" id="PF00899"/>
    </source>
</evidence>
<evidence type="ECO:0000256" key="10">
    <source>
        <dbReference type="ARBA" id="ARBA00073635"/>
    </source>
</evidence>
<evidence type="ECO:0000256" key="6">
    <source>
        <dbReference type="ARBA" id="ARBA00052218"/>
    </source>
</evidence>
<comment type="catalytic activity">
    <reaction evidence="6">
        <text>[molybdopterin-synthase sulfur-carrier protein]-C-terminal Gly-Gly + ATP + H(+) = [molybdopterin-synthase sulfur-carrier protein]-C-terminal Gly-Gly-AMP + diphosphate</text>
        <dbReference type="Rhea" id="RHEA:43616"/>
        <dbReference type="Rhea" id="RHEA-COMP:12159"/>
        <dbReference type="Rhea" id="RHEA-COMP:12202"/>
        <dbReference type="ChEBI" id="CHEBI:15378"/>
        <dbReference type="ChEBI" id="CHEBI:30616"/>
        <dbReference type="ChEBI" id="CHEBI:33019"/>
        <dbReference type="ChEBI" id="CHEBI:90618"/>
        <dbReference type="ChEBI" id="CHEBI:90778"/>
        <dbReference type="EC" id="2.7.7.80"/>
    </reaction>
</comment>
<evidence type="ECO:0000256" key="11">
    <source>
        <dbReference type="ARBA" id="ARBA00075110"/>
    </source>
</evidence>
<dbReference type="EC" id="2.7.7.80" evidence="9"/>
<dbReference type="FunFam" id="3.40.50.720:FF:000033">
    <property type="entry name" value="Adenylyltransferase and sulfurtransferase MOCS3"/>
    <property type="match status" value="1"/>
</dbReference>
<evidence type="ECO:0000256" key="13">
    <source>
        <dbReference type="ARBA" id="ARBA00078531"/>
    </source>
</evidence>
<dbReference type="SUPFAM" id="SSF69572">
    <property type="entry name" value="Activating enzymes of the ubiquitin-like proteins"/>
    <property type="match status" value="1"/>
</dbReference>
<gene>
    <name evidence="15" type="primary">moeB</name>
    <name evidence="15" type="ORF">E4680_12120</name>
</gene>
<evidence type="ECO:0000256" key="7">
    <source>
        <dbReference type="ARBA" id="ARBA00055169"/>
    </source>
</evidence>
<comment type="similarity">
    <text evidence="2">Belongs to the HesA/MoeB/ThiF family.</text>
</comment>
<keyword evidence="3 15" id="KW-0808">Transferase</keyword>
<evidence type="ECO:0000256" key="2">
    <source>
        <dbReference type="ARBA" id="ARBA00009919"/>
    </source>
</evidence>
<evidence type="ECO:0000256" key="3">
    <source>
        <dbReference type="ARBA" id="ARBA00022679"/>
    </source>
</evidence>
<evidence type="ECO:0000256" key="1">
    <source>
        <dbReference type="ARBA" id="ARBA00005046"/>
    </source>
</evidence>
<dbReference type="Pfam" id="PF00899">
    <property type="entry name" value="ThiF"/>
    <property type="match status" value="1"/>
</dbReference>
<name>A0A4Z0F783_9GAMM</name>
<evidence type="ECO:0000256" key="4">
    <source>
        <dbReference type="ARBA" id="ARBA00022741"/>
    </source>
</evidence>
<dbReference type="PANTHER" id="PTHR10953:SF102">
    <property type="entry name" value="ADENYLYLTRANSFERASE AND SULFURTRANSFERASE MOCS3"/>
    <property type="match status" value="1"/>
</dbReference>
<dbReference type="AlphaFoldDB" id="A0A4Z0F783"/>
<dbReference type="GO" id="GO:0008146">
    <property type="term" value="F:sulfotransferase activity"/>
    <property type="evidence" value="ECO:0007669"/>
    <property type="project" value="TreeGrafter"/>
</dbReference>
<dbReference type="Proteomes" id="UP000297890">
    <property type="component" value="Unassembled WGS sequence"/>
</dbReference>
<dbReference type="Gene3D" id="3.40.50.720">
    <property type="entry name" value="NAD(P)-binding Rossmann-like Domain"/>
    <property type="match status" value="1"/>
</dbReference>
<dbReference type="RefSeq" id="WP_135282678.1">
    <property type="nucleotide sequence ID" value="NZ_SRIO01000020.1"/>
</dbReference>